<evidence type="ECO:0000259" key="21">
    <source>
        <dbReference type="PROSITE" id="PS50178"/>
    </source>
</evidence>
<evidence type="ECO:0000256" key="19">
    <source>
        <dbReference type="PROSITE-ProRule" id="PRU00781"/>
    </source>
</evidence>
<evidence type="ECO:0000256" key="9">
    <source>
        <dbReference type="ARBA" id="ARBA00022833"/>
    </source>
</evidence>
<evidence type="ECO:0000256" key="5">
    <source>
        <dbReference type="ARBA" id="ARBA00022741"/>
    </source>
</evidence>
<feature type="region of interest" description="Disordered" evidence="20">
    <location>
        <begin position="1769"/>
        <end position="1793"/>
    </location>
</feature>
<keyword evidence="3 19" id="KW-0808">Transferase</keyword>
<dbReference type="CDD" id="cd15725">
    <property type="entry name" value="FYVE_PIKfyve_Fab1"/>
    <property type="match status" value="1"/>
</dbReference>
<evidence type="ECO:0000256" key="7">
    <source>
        <dbReference type="ARBA" id="ARBA00022771"/>
    </source>
</evidence>
<dbReference type="GO" id="GO:0010008">
    <property type="term" value="C:endosome membrane"/>
    <property type="evidence" value="ECO:0007669"/>
    <property type="project" value="UniProtKB-SubCell"/>
</dbReference>
<dbReference type="Pfam" id="PF01504">
    <property type="entry name" value="PIP5K"/>
    <property type="match status" value="2"/>
</dbReference>
<dbReference type="InterPro" id="IPR011011">
    <property type="entry name" value="Znf_FYVE_PHD"/>
</dbReference>
<dbReference type="FunFam" id="3.30.800.10:FF:000006">
    <property type="entry name" value="1-phosphatidylinositol-3-phosphate 5-kinase FAB1B"/>
    <property type="match status" value="1"/>
</dbReference>
<dbReference type="InterPro" id="IPR000306">
    <property type="entry name" value="Znf_FYVE"/>
</dbReference>
<feature type="domain" description="PIPK" evidence="22">
    <location>
        <begin position="1394"/>
        <end position="1755"/>
    </location>
</feature>
<evidence type="ECO:0000256" key="13">
    <source>
        <dbReference type="ARBA" id="ARBA00023464"/>
    </source>
</evidence>
<evidence type="ECO:0000256" key="3">
    <source>
        <dbReference type="ARBA" id="ARBA00022679"/>
    </source>
</evidence>
<dbReference type="GO" id="GO:0046854">
    <property type="term" value="P:phosphatidylinositol phosphate biosynthetic process"/>
    <property type="evidence" value="ECO:0007669"/>
    <property type="project" value="TreeGrafter"/>
</dbReference>
<dbReference type="PANTHER" id="PTHR45748">
    <property type="entry name" value="1-PHOSPHATIDYLINOSITOL 3-PHOSPHATE 5-KINASE-RELATED"/>
    <property type="match status" value="1"/>
</dbReference>
<dbReference type="Gene3D" id="3.30.40.10">
    <property type="entry name" value="Zinc/RING finger domain, C3HC4 (zinc finger)"/>
    <property type="match status" value="1"/>
</dbReference>
<keyword evidence="4" id="KW-0479">Metal-binding</keyword>
<dbReference type="EMBL" id="CABITT030000007">
    <property type="protein sequence ID" value="VVB10567.1"/>
    <property type="molecule type" value="Genomic_DNA"/>
</dbReference>
<dbReference type="SMART" id="SM00330">
    <property type="entry name" value="PIPKc"/>
    <property type="match status" value="1"/>
</dbReference>
<dbReference type="PROSITE" id="PS50178">
    <property type="entry name" value="ZF_FYVE"/>
    <property type="match status" value="1"/>
</dbReference>
<feature type="region of interest" description="Disordered" evidence="20">
    <location>
        <begin position="1251"/>
        <end position="1299"/>
    </location>
</feature>
<evidence type="ECO:0000256" key="10">
    <source>
        <dbReference type="ARBA" id="ARBA00022840"/>
    </source>
</evidence>
<evidence type="ECO:0000256" key="15">
    <source>
        <dbReference type="ARBA" id="ARBA00077223"/>
    </source>
</evidence>
<keyword evidence="12" id="KW-0472">Membrane</keyword>
<dbReference type="FunFam" id="3.50.7.10:FF:000007">
    <property type="entry name" value="1-phosphatidylinositol 3-phosphate 5-kinase isoform X1"/>
    <property type="match status" value="1"/>
</dbReference>
<sequence length="1793" mass="199779">MDTPDNKVPGFVDIVKSWIPRKSESSHMSRDFWMPDQSCPVCYECDAQFTVFNRRHHCRLCGRVFCAKCAANSIPSPSDETKESQEEPERIRVCNYCYKQWEQGIVPPDKGASILSLHFSSSPSGRSVASTTSNCTSNSSNCTIDSTSGPSPRPKMTPRGSRRVSSNMDFEKSEQQNASSHRSSDPSGHVRDSSQDQVEFFVNRSDGEADEDDDYHSDYAQSYSQGNDYYGAISLDEVDHIYGSHEAHDVGENIESNILSCLPPDQDLDALNTETIDKTRQQANGWNDVKEESPEESFEPEVVDFESDGLLWLPPEPENEEDEREAVLSDDDGDEGDRGDWGYLRPSNSFNDKEFHSRDKSSGAMKNVVEGHFRALVAQLLEVDNLPMVNEGDKEGWLDIITSLSWEAATLLRPDTSKSGGMDPGGYVKVKCIPCGRRSESMVVRGVVCKKNVAHRRMTSKIEKPRLLILGGALEYQRISNQLSSFDTLLQQEMDHLKMAVAKIDSHNPDILLVEKSVSRFAQEYLLAKDISLVLNIKRSLLERISRCTGAQIVPSIDQLTSPKLGYCDLFHVEKFVEKHVSTGQAVKKLAKTLMFFDGCPKPLGCTILLKGAPEDELKRVKHVIQYGVFAAYHLALETSFLADEGASLPELPLQTPITVALPDKPSTINRSISTIPGFAVSSAEKSPTTELMGESHKANGDLTGNFASSRTHFQGKLDGNDRTDPSEKLLHNLDTVYSKPPEIITPKDNGLVPTLEPRQLSFNVEEASLQNDQLSALPSTTEQVTDGAYTNETTVIGDQNCRHEQIDSSKGDFLPSASDHQSILVSLSTRCVWKGSVCERAHLLRIKYYGSFDKPLGRFLRDNLFDQDRCCPSCTMPAEAHIHSYTHRQGSLTISVKKLPELLPGQREGKIWMWHRCLKCPRVNGFPPATRRIVMSDAAWGLSFGKFLELSFSNHAAASRVANCGHSLHRDCLRFYGFGRMVACFRYASINIFAVFLPPAKLEFNCENQEWLQKESKEVIKKAEVLFNEVQEALSQISAKTMGAGSKGSTPHKIKLSLEELAGLLEERKKEYKESLQQMLSVFKDGQPTIDILLLNKLRRLILFDSYAWDECLTGAASMVRNNNSEALRNSAPKVMGRDISVEKLGDEKVSSVSTHVSSRNDSLPQDAELDKSLNQGKSFADISGKSAIPEDVGSNIPLDCKMENEPSEGGKENCVEPSQMIKTVLSENQPQATDLSDTLDAAWIGEQTASENGISRPASRAASENRTQTSGLRSSSSETGLNNKGGATKEEHTTEVQMPSPSFYYSLNKNYSLNSRKHIMAEDRPVYVSSYRELEWQSGARLLLPLGINDLVLPVYDDEPTSIIAYALTSSEYSAQMSGSDKARDRLDSGGSFSLFDSVNLLSLNSLSDLSIDMSRSLSSADEQVSQLLQSSLYLKDLHARVSFTDEGPPGKVKYSVTCYYAKEFEALRKICCPSETDFIRSLSRCRKWGAQGGKSNVFFAKTLDDRFIIKQVTKTELESFIKFAPAYFKYLTDSIITKSPTSLAKILGIYQVSSKHLKGGKEFKMDVLVMENLLFKRNFARLYDLKGSTRARYNPDTSGSNTVLLDQNLVEAMPTSPIFVGSKAKRLLERAVWNDTSFLAVSFQLLLFVKPFVKYRISSQDLHGTDTSHLGLFLWLKSIHVMDYSLLVGVDEERNELVLGTIDFMRQYTWDKHLETWVKTSGLLGGPKNSTPTVISPQQYKKRFRKAMTAYFLMVPDQWSPATVVASNSSSADVKDEEERENHQGAGNNS</sequence>
<keyword evidence="7 18" id="KW-0863">Zinc-finger</keyword>
<name>A0A565CA87_9BRAS</name>
<evidence type="ECO:0000256" key="16">
    <source>
        <dbReference type="ARBA" id="ARBA00077675"/>
    </source>
</evidence>
<dbReference type="CDD" id="cd03334">
    <property type="entry name" value="Fab1_TCP"/>
    <property type="match status" value="1"/>
</dbReference>
<dbReference type="PANTHER" id="PTHR45748:SF21">
    <property type="entry name" value="1-PHOSPHATIDYLINOSITOL-3-PHOSPHATE 5-KINASE FAB1A"/>
    <property type="match status" value="1"/>
</dbReference>
<dbReference type="InterPro" id="IPR044769">
    <property type="entry name" value="PIKfyve_PIPKc"/>
</dbReference>
<dbReference type="GO" id="GO:0007033">
    <property type="term" value="P:vacuole organization"/>
    <property type="evidence" value="ECO:0007669"/>
    <property type="project" value="UniProtKB-ARBA"/>
</dbReference>
<evidence type="ECO:0000256" key="1">
    <source>
        <dbReference type="ARBA" id="ARBA00004481"/>
    </source>
</evidence>
<dbReference type="InterPro" id="IPR013083">
    <property type="entry name" value="Znf_RING/FYVE/PHD"/>
</dbReference>
<dbReference type="Proteomes" id="UP000489600">
    <property type="component" value="Unassembled WGS sequence"/>
</dbReference>
<evidence type="ECO:0000313" key="23">
    <source>
        <dbReference type="EMBL" id="VVB10567.1"/>
    </source>
</evidence>
<evidence type="ECO:0000256" key="20">
    <source>
        <dbReference type="SAM" id="MobiDB-lite"/>
    </source>
</evidence>
<keyword evidence="10 19" id="KW-0067">ATP-binding</keyword>
<dbReference type="OrthoDB" id="1061844at2759"/>
<dbReference type="FunFam" id="3.30.810.10:FF:000001">
    <property type="entry name" value="1-phosphatidylinositol 3-phosphate 5-kinase FAB1"/>
    <property type="match status" value="1"/>
</dbReference>
<dbReference type="InterPro" id="IPR027484">
    <property type="entry name" value="PInositol-4-P-5-kinase_N"/>
</dbReference>
<dbReference type="InterPro" id="IPR017455">
    <property type="entry name" value="Znf_FYVE-rel"/>
</dbReference>
<dbReference type="GO" id="GO:0008270">
    <property type="term" value="F:zinc ion binding"/>
    <property type="evidence" value="ECO:0007669"/>
    <property type="project" value="UniProtKB-KW"/>
</dbReference>
<accession>A0A565CA87</accession>
<feature type="region of interest" description="Disordered" evidence="20">
    <location>
        <begin position="119"/>
        <end position="196"/>
    </location>
</feature>
<dbReference type="InterPro" id="IPR027409">
    <property type="entry name" value="GroEL-like_apical_dom_sf"/>
</dbReference>
<evidence type="ECO:0000256" key="12">
    <source>
        <dbReference type="ARBA" id="ARBA00023136"/>
    </source>
</evidence>
<dbReference type="PROSITE" id="PS51455">
    <property type="entry name" value="PIPK"/>
    <property type="match status" value="1"/>
</dbReference>
<dbReference type="SMART" id="SM00064">
    <property type="entry name" value="FYVE"/>
    <property type="match status" value="1"/>
</dbReference>
<comment type="function">
    <text evidence="14">The PI(3,5)P2 regulatory complex regulates both the synthesis and turnover of phosphatidylinositol 3,5-bisphosphate (PtdIns(3,5)P2). Catalyzes the phosphorylation of phosphatidylinositol 3-phosphate on the fifth hydroxyl of the myo-inositol ring, to form phosphatidylinositol 3,5-bisphosphate. Plays an important role in maintenance of endomembrane homeostasis including endocytosis, vacuole formation, and vacuolar acidification processes. Required for development of viable pollen. Might mediate recycling of auxin transporters.</text>
</comment>
<feature type="compositionally biased region" description="Low complexity" evidence="20">
    <location>
        <begin position="119"/>
        <end position="148"/>
    </location>
</feature>
<keyword evidence="6" id="KW-0967">Endosome</keyword>
<dbReference type="InterPro" id="IPR027483">
    <property type="entry name" value="PInositol-4-P-4/5-kinase_C_sf"/>
</dbReference>
<dbReference type="GO" id="GO:0010256">
    <property type="term" value="P:endomembrane system organization"/>
    <property type="evidence" value="ECO:0007669"/>
    <property type="project" value="UniProtKB-ARBA"/>
</dbReference>
<keyword evidence="24" id="KW-1185">Reference proteome</keyword>
<evidence type="ECO:0000256" key="4">
    <source>
        <dbReference type="ARBA" id="ARBA00022723"/>
    </source>
</evidence>
<dbReference type="Pfam" id="PF00118">
    <property type="entry name" value="Cpn60_TCP1"/>
    <property type="match status" value="1"/>
</dbReference>
<gene>
    <name evidence="23" type="ORF">ANE_LOCUS21011</name>
</gene>
<evidence type="ECO:0000256" key="17">
    <source>
        <dbReference type="ARBA" id="ARBA00081348"/>
    </source>
</evidence>
<evidence type="ECO:0000256" key="11">
    <source>
        <dbReference type="ARBA" id="ARBA00023054"/>
    </source>
</evidence>
<dbReference type="Gene3D" id="3.30.800.10">
    <property type="entry name" value="Phosphatidylinositol Phosphate Kinase II Beta"/>
    <property type="match status" value="1"/>
</dbReference>
<feature type="compositionally biased region" description="Acidic residues" evidence="20">
    <location>
        <begin position="317"/>
        <end position="337"/>
    </location>
</feature>
<dbReference type="GO" id="GO:0005524">
    <property type="term" value="F:ATP binding"/>
    <property type="evidence" value="ECO:0007669"/>
    <property type="project" value="UniProtKB-UniRule"/>
</dbReference>
<dbReference type="SUPFAM" id="SSF56104">
    <property type="entry name" value="SAICAR synthase-like"/>
    <property type="match status" value="2"/>
</dbReference>
<dbReference type="GO" id="GO:0009555">
    <property type="term" value="P:pollen development"/>
    <property type="evidence" value="ECO:0007669"/>
    <property type="project" value="UniProtKB-ARBA"/>
</dbReference>
<feature type="compositionally biased region" description="Polar residues" evidence="20">
    <location>
        <begin position="1264"/>
        <end position="1284"/>
    </location>
</feature>
<evidence type="ECO:0000256" key="8">
    <source>
        <dbReference type="ARBA" id="ARBA00022777"/>
    </source>
</evidence>
<feature type="domain" description="FYVE-type" evidence="21">
    <location>
        <begin position="36"/>
        <end position="102"/>
    </location>
</feature>
<dbReference type="CDD" id="cd17300">
    <property type="entry name" value="PIPKc_PIKfyve"/>
    <property type="match status" value="1"/>
</dbReference>
<evidence type="ECO:0000256" key="14">
    <source>
        <dbReference type="ARBA" id="ARBA00057940"/>
    </source>
</evidence>
<dbReference type="FunFam" id="3.30.40.10:FF:000384">
    <property type="entry name" value="1-phosphatidylinositol-3-phosphate 5-kinase FAB1B"/>
    <property type="match status" value="1"/>
</dbReference>
<reference evidence="23" key="1">
    <citation type="submission" date="2019-07" db="EMBL/GenBank/DDBJ databases">
        <authorList>
            <person name="Dittberner H."/>
        </authorList>
    </citation>
    <scope>NUCLEOTIDE SEQUENCE [LARGE SCALE GENOMIC DNA]</scope>
</reference>
<dbReference type="GO" id="GO:0000285">
    <property type="term" value="F:1-phosphatidylinositol-3-phosphate 5-kinase activity"/>
    <property type="evidence" value="ECO:0007669"/>
    <property type="project" value="UniProtKB-EC"/>
</dbReference>
<dbReference type="Gene3D" id="3.50.7.10">
    <property type="entry name" value="GroEL"/>
    <property type="match status" value="1"/>
</dbReference>
<dbReference type="Gene3D" id="3.30.810.10">
    <property type="entry name" value="2-Layer Sandwich"/>
    <property type="match status" value="2"/>
</dbReference>
<dbReference type="SUPFAM" id="SSF57903">
    <property type="entry name" value="FYVE/PHD zinc finger"/>
    <property type="match status" value="1"/>
</dbReference>
<feature type="region of interest" description="Disordered" evidence="20">
    <location>
        <begin position="692"/>
        <end position="727"/>
    </location>
</feature>
<proteinExistence type="predicted"/>
<evidence type="ECO:0000256" key="18">
    <source>
        <dbReference type="PROSITE-ProRule" id="PRU00091"/>
    </source>
</evidence>
<dbReference type="EC" id="2.7.1.150" evidence="2"/>
<feature type="compositionally biased region" description="Basic and acidic residues" evidence="20">
    <location>
        <begin position="182"/>
        <end position="194"/>
    </location>
</feature>
<keyword evidence="8 19" id="KW-0418">Kinase</keyword>
<evidence type="ECO:0000256" key="2">
    <source>
        <dbReference type="ARBA" id="ARBA00012009"/>
    </source>
</evidence>
<keyword evidence="9" id="KW-0862">Zinc</keyword>
<comment type="subcellular location">
    <subcellularLocation>
        <location evidence="1">Endosome membrane</location>
        <topology evidence="1">Peripheral membrane protein</topology>
    </subcellularLocation>
</comment>
<feature type="compositionally biased region" description="Acidic residues" evidence="20">
    <location>
        <begin position="293"/>
        <end position="307"/>
    </location>
</feature>
<evidence type="ECO:0000259" key="22">
    <source>
        <dbReference type="PROSITE" id="PS51455"/>
    </source>
</evidence>
<dbReference type="InterPro" id="IPR002498">
    <property type="entry name" value="PInositol-4-P-4/5-kinase_core"/>
</dbReference>
<comment type="caution">
    <text evidence="23">The sequence shown here is derived from an EMBL/GenBank/DDBJ whole genome shotgun (WGS) entry which is preliminary data.</text>
</comment>
<keyword evidence="5 19" id="KW-0547">Nucleotide-binding</keyword>
<evidence type="ECO:0000256" key="6">
    <source>
        <dbReference type="ARBA" id="ARBA00022753"/>
    </source>
</evidence>
<feature type="region of interest" description="Disordered" evidence="20">
    <location>
        <begin position="281"/>
        <end position="345"/>
    </location>
</feature>
<keyword evidence="11" id="KW-0175">Coiled coil</keyword>
<dbReference type="SUPFAM" id="SSF52029">
    <property type="entry name" value="GroEL apical domain-like"/>
    <property type="match status" value="1"/>
</dbReference>
<protein>
    <recommendedName>
        <fullName evidence="2">1-phosphatidylinositol-3-phosphate 5-kinase</fullName>
        <ecNumber evidence="2">2.7.1.150</ecNumber>
    </recommendedName>
    <alternativeName>
        <fullName evidence="16">FYVE finger-containing phosphoinositide kinase</fullName>
    </alternativeName>
    <alternativeName>
        <fullName evidence="17">PIKfyve</fullName>
    </alternativeName>
    <alternativeName>
        <fullName evidence="15">Phosphatidylinositol 3-phosphate 5-kinase type III</fullName>
    </alternativeName>
</protein>
<dbReference type="Pfam" id="PF01363">
    <property type="entry name" value="FYVE"/>
    <property type="match status" value="1"/>
</dbReference>
<dbReference type="InterPro" id="IPR002423">
    <property type="entry name" value="Cpn60/GroEL/TCP-1"/>
</dbReference>
<organism evidence="23 24">
    <name type="scientific">Arabis nemorensis</name>
    <dbReference type="NCBI Taxonomy" id="586526"/>
    <lineage>
        <taxon>Eukaryota</taxon>
        <taxon>Viridiplantae</taxon>
        <taxon>Streptophyta</taxon>
        <taxon>Embryophyta</taxon>
        <taxon>Tracheophyta</taxon>
        <taxon>Spermatophyta</taxon>
        <taxon>Magnoliopsida</taxon>
        <taxon>eudicotyledons</taxon>
        <taxon>Gunneridae</taxon>
        <taxon>Pentapetalae</taxon>
        <taxon>rosids</taxon>
        <taxon>malvids</taxon>
        <taxon>Brassicales</taxon>
        <taxon>Brassicaceae</taxon>
        <taxon>Arabideae</taxon>
        <taxon>Arabis</taxon>
    </lineage>
</organism>
<evidence type="ECO:0000313" key="24">
    <source>
        <dbReference type="Proteomes" id="UP000489600"/>
    </source>
</evidence>
<comment type="subunit">
    <text evidence="13">Component of the PI(3,5)P2 regulatory complex at least composed of ATG18, SAC/FIG4, FAB1 and VAC14.</text>
</comment>